<organism evidence="1 2">
    <name type="scientific">Dallia pectoralis</name>
    <name type="common">Alaska blackfish</name>
    <dbReference type="NCBI Taxonomy" id="75939"/>
    <lineage>
        <taxon>Eukaryota</taxon>
        <taxon>Metazoa</taxon>
        <taxon>Chordata</taxon>
        <taxon>Craniata</taxon>
        <taxon>Vertebrata</taxon>
        <taxon>Euteleostomi</taxon>
        <taxon>Actinopterygii</taxon>
        <taxon>Neopterygii</taxon>
        <taxon>Teleostei</taxon>
        <taxon>Protacanthopterygii</taxon>
        <taxon>Esociformes</taxon>
        <taxon>Umbridae</taxon>
        <taxon>Dallia</taxon>
    </lineage>
</organism>
<keyword evidence="2" id="KW-1185">Reference proteome</keyword>
<proteinExistence type="predicted"/>
<gene>
    <name evidence="1" type="ORF">DPEC_G00266000</name>
</gene>
<evidence type="ECO:0000313" key="2">
    <source>
        <dbReference type="Proteomes" id="UP001157502"/>
    </source>
</evidence>
<comment type="caution">
    <text evidence="1">The sequence shown here is derived from an EMBL/GenBank/DDBJ whole genome shotgun (WGS) entry which is preliminary data.</text>
</comment>
<dbReference type="Proteomes" id="UP001157502">
    <property type="component" value="Chromosome 24"/>
</dbReference>
<accession>A0ACC2FND0</accession>
<dbReference type="EMBL" id="CM055751">
    <property type="protein sequence ID" value="KAJ7992823.1"/>
    <property type="molecule type" value="Genomic_DNA"/>
</dbReference>
<sequence>MGKVYTEGLSNGSVVGLPEPPLLASSDHDIILTLVELMSFVCAAKKKRTTDEPHLDYKNAQEELLHLEREKVKIMKEQLEVNKDTL</sequence>
<reference evidence="1" key="1">
    <citation type="submission" date="2021-05" db="EMBL/GenBank/DDBJ databases">
        <authorList>
            <person name="Pan Q."/>
            <person name="Jouanno E."/>
            <person name="Zahm M."/>
            <person name="Klopp C."/>
            <person name="Cabau C."/>
            <person name="Louis A."/>
            <person name="Berthelot C."/>
            <person name="Parey E."/>
            <person name="Roest Crollius H."/>
            <person name="Montfort J."/>
            <person name="Robinson-Rechavi M."/>
            <person name="Bouchez O."/>
            <person name="Lampietro C."/>
            <person name="Lopez Roques C."/>
            <person name="Donnadieu C."/>
            <person name="Postlethwait J."/>
            <person name="Bobe J."/>
            <person name="Dillon D."/>
            <person name="Chandos A."/>
            <person name="von Hippel F."/>
            <person name="Guiguen Y."/>
        </authorList>
    </citation>
    <scope>NUCLEOTIDE SEQUENCE</scope>
    <source>
        <strain evidence="1">YG-Jan2019</strain>
    </source>
</reference>
<evidence type="ECO:0000313" key="1">
    <source>
        <dbReference type="EMBL" id="KAJ7992823.1"/>
    </source>
</evidence>
<protein>
    <submittedName>
        <fullName evidence="1">Uncharacterized protein</fullName>
    </submittedName>
</protein>
<name>A0ACC2FND0_DALPE</name>